<evidence type="ECO:0000313" key="4">
    <source>
        <dbReference type="Proteomes" id="UP000647235"/>
    </source>
</evidence>
<dbReference type="Proteomes" id="UP000647235">
    <property type="component" value="Unassembled WGS sequence"/>
</dbReference>
<evidence type="ECO:0000256" key="1">
    <source>
        <dbReference type="SAM" id="Coils"/>
    </source>
</evidence>
<evidence type="ECO:0000259" key="2">
    <source>
        <dbReference type="Pfam" id="PF13524"/>
    </source>
</evidence>
<dbReference type="Pfam" id="PF13524">
    <property type="entry name" value="Glyco_trans_1_2"/>
    <property type="match status" value="1"/>
</dbReference>
<proteinExistence type="predicted"/>
<name>A0ABR7EX84_9FIRM</name>
<evidence type="ECO:0000313" key="3">
    <source>
        <dbReference type="EMBL" id="MBC5665329.1"/>
    </source>
</evidence>
<organism evidence="3 4">
    <name type="scientific">Dorea hominis</name>
    <dbReference type="NCBI Taxonomy" id="2763040"/>
    <lineage>
        <taxon>Bacteria</taxon>
        <taxon>Bacillati</taxon>
        <taxon>Bacillota</taxon>
        <taxon>Clostridia</taxon>
        <taxon>Lachnospirales</taxon>
        <taxon>Lachnospiraceae</taxon>
        <taxon>Dorea</taxon>
    </lineage>
</organism>
<comment type="caution">
    <text evidence="3">The sequence shown here is derived from an EMBL/GenBank/DDBJ whole genome shotgun (WGS) entry which is preliminary data.</text>
</comment>
<dbReference type="SUPFAM" id="SSF53756">
    <property type="entry name" value="UDP-Glycosyltransferase/glycogen phosphorylase"/>
    <property type="match status" value="1"/>
</dbReference>
<feature type="coiled-coil region" evidence="1">
    <location>
        <begin position="418"/>
        <end position="463"/>
    </location>
</feature>
<dbReference type="Gene3D" id="3.40.50.2000">
    <property type="entry name" value="Glycogen Phosphorylase B"/>
    <property type="match status" value="1"/>
</dbReference>
<sequence>MEDRRKLANGKEIWVIKAGFPNNASKKNWSDYFFACTLKKYLNRAGVYTVIESRDEWENEGAADVVVALRGPEAYYPDRRDPDTIYIMWNLSHPDRVTVEEYNAYDLVCIGSAKEKYLEEICRKVQVPVRQLLICADMEIFHPARVEKEKKYDWVFVGNSRGIKRKSVVWALEHHIPLKIWGKGWDKLLPEHADAVMAENIPNYMLPELYWETKITLNDHYEDMTEHGFMNTRILEAMACGVPVLSDYVDIIEKLFGDSVLFYTNEEQFVEQAKKIQVDYPAIRERVEQMWQVLQEEYSFESRVEQLLTLREELQGENQGIFDMFYKKFEQLQNEADTLDYETWHDKYTTIKEAYMQLPWMAQRSEELLEDKKRIQFESCFPGLKERIKVAERQRRERTWKEQEQHLLDETAKKIKENDKLKERNQFLEEWKDRLVRERTELQEKLQRTYEEKSEINRKLQQTYSEKFDRGVEIKELKQINRELKKKIDGIKGCKTYRLARCIGFPVRMWRKLIRGWKK</sequence>
<dbReference type="InterPro" id="IPR055259">
    <property type="entry name" value="YkvP/CgeB_Glyco_trans-like"/>
</dbReference>
<reference evidence="3 4" key="1">
    <citation type="submission" date="2020-08" db="EMBL/GenBank/DDBJ databases">
        <title>Genome public.</title>
        <authorList>
            <person name="Liu C."/>
            <person name="Sun Q."/>
        </authorList>
    </citation>
    <scope>NUCLEOTIDE SEQUENCE [LARGE SCALE GENOMIC DNA]</scope>
    <source>
        <strain evidence="3 4">NSJ-36</strain>
    </source>
</reference>
<dbReference type="RefSeq" id="WP_186855864.1">
    <property type="nucleotide sequence ID" value="NZ_JACOOY010000009.1"/>
</dbReference>
<keyword evidence="4" id="KW-1185">Reference proteome</keyword>
<protein>
    <submittedName>
        <fullName evidence="3">Glycosyltransferase</fullName>
    </submittedName>
</protein>
<dbReference type="EMBL" id="JACOOY010000009">
    <property type="protein sequence ID" value="MBC5665329.1"/>
    <property type="molecule type" value="Genomic_DNA"/>
</dbReference>
<feature type="domain" description="Spore protein YkvP/CgeB glycosyl transferase-like" evidence="2">
    <location>
        <begin position="174"/>
        <end position="308"/>
    </location>
</feature>
<keyword evidence="1" id="KW-0175">Coiled coil</keyword>
<gene>
    <name evidence="3" type="ORF">H8S07_08560</name>
</gene>
<accession>A0ABR7EX84</accession>